<evidence type="ECO:0000313" key="4">
    <source>
        <dbReference type="Proteomes" id="UP000193986"/>
    </source>
</evidence>
<dbReference type="GO" id="GO:0005656">
    <property type="term" value="C:nuclear pre-replicative complex"/>
    <property type="evidence" value="ECO:0007669"/>
    <property type="project" value="TreeGrafter"/>
</dbReference>
<dbReference type="GO" id="GO:0003688">
    <property type="term" value="F:DNA replication origin binding"/>
    <property type="evidence" value="ECO:0007669"/>
    <property type="project" value="TreeGrafter"/>
</dbReference>
<dbReference type="Proteomes" id="UP000193986">
    <property type="component" value="Unassembled WGS sequence"/>
</dbReference>
<feature type="compositionally biased region" description="Acidic residues" evidence="1">
    <location>
        <begin position="484"/>
        <end position="499"/>
    </location>
</feature>
<feature type="domain" description="Origin recognition complex subunit 3 winged helix C-terminal" evidence="2">
    <location>
        <begin position="351"/>
        <end position="544"/>
    </location>
</feature>
<comment type="caution">
    <text evidence="3">The sequence shown here is derived from an EMBL/GenBank/DDBJ whole genome shotgun (WGS) entry which is preliminary data.</text>
</comment>
<name>A0A1Y2BE37_9TREE</name>
<feature type="region of interest" description="Disordered" evidence="1">
    <location>
        <begin position="453"/>
        <end position="521"/>
    </location>
</feature>
<dbReference type="AlphaFoldDB" id="A0A1Y2BE37"/>
<reference evidence="3 4" key="1">
    <citation type="submission" date="2016-07" db="EMBL/GenBank/DDBJ databases">
        <title>Pervasive Adenine N6-methylation of Active Genes in Fungi.</title>
        <authorList>
            <consortium name="DOE Joint Genome Institute"/>
            <person name="Mondo S.J."/>
            <person name="Dannebaum R.O."/>
            <person name="Kuo R.C."/>
            <person name="Labutti K."/>
            <person name="Haridas S."/>
            <person name="Kuo A."/>
            <person name="Salamov A."/>
            <person name="Ahrendt S.R."/>
            <person name="Lipzen A."/>
            <person name="Sullivan W."/>
            <person name="Andreopoulos W.B."/>
            <person name="Clum A."/>
            <person name="Lindquist E."/>
            <person name="Daum C."/>
            <person name="Ramamoorthy G.K."/>
            <person name="Gryganskyi A."/>
            <person name="Culley D."/>
            <person name="Magnuson J.K."/>
            <person name="James T.Y."/>
            <person name="O'Malley M.A."/>
            <person name="Stajich J.E."/>
            <person name="Spatafora J.W."/>
            <person name="Visel A."/>
            <person name="Grigoriev I.V."/>
        </authorList>
    </citation>
    <scope>NUCLEOTIDE SEQUENCE [LARGE SCALE GENOMIC DNA]</scope>
    <source>
        <strain evidence="3 4">68-887.2</strain>
    </source>
</reference>
<organism evidence="3 4">
    <name type="scientific">Naematelia encephala</name>
    <dbReference type="NCBI Taxonomy" id="71784"/>
    <lineage>
        <taxon>Eukaryota</taxon>
        <taxon>Fungi</taxon>
        <taxon>Dikarya</taxon>
        <taxon>Basidiomycota</taxon>
        <taxon>Agaricomycotina</taxon>
        <taxon>Tremellomycetes</taxon>
        <taxon>Tremellales</taxon>
        <taxon>Naemateliaceae</taxon>
        <taxon>Naematelia</taxon>
    </lineage>
</organism>
<evidence type="ECO:0000313" key="3">
    <source>
        <dbReference type="EMBL" id="ORY32810.1"/>
    </source>
</evidence>
<proteinExistence type="predicted"/>
<dbReference type="PANTHER" id="PTHR12748:SF0">
    <property type="entry name" value="ORIGIN RECOGNITION COMPLEX SUBUNIT 3"/>
    <property type="match status" value="1"/>
</dbReference>
<evidence type="ECO:0000256" key="1">
    <source>
        <dbReference type="SAM" id="MobiDB-lite"/>
    </source>
</evidence>
<gene>
    <name evidence="3" type="ORF">BCR39DRAFT_521705</name>
</gene>
<keyword evidence="4" id="KW-1185">Reference proteome</keyword>
<feature type="compositionally biased region" description="Basic and acidic residues" evidence="1">
    <location>
        <begin position="390"/>
        <end position="416"/>
    </location>
</feature>
<dbReference type="GO" id="GO:0006270">
    <property type="term" value="P:DNA replication initiation"/>
    <property type="evidence" value="ECO:0007669"/>
    <property type="project" value="TreeGrafter"/>
</dbReference>
<dbReference type="STRING" id="71784.A0A1Y2BE37"/>
<feature type="region of interest" description="Disordered" evidence="1">
    <location>
        <begin position="362"/>
        <end position="416"/>
    </location>
</feature>
<dbReference type="EMBL" id="MCFC01000008">
    <property type="protein sequence ID" value="ORY32810.1"/>
    <property type="molecule type" value="Genomic_DNA"/>
</dbReference>
<protein>
    <recommendedName>
        <fullName evidence="2">Origin recognition complex subunit 3 winged helix C-terminal domain-containing protein</fullName>
    </recommendedName>
</protein>
<dbReference type="OrthoDB" id="2573365at2759"/>
<dbReference type="InterPro" id="IPR020795">
    <property type="entry name" value="ORC3"/>
</dbReference>
<sequence>MLLKPTTPQLVEMTADSFESLSQGVFVIPFQEDENVTSGPSQPRRPLARLYEEAWTGFNSIHENFETSRTSEQLDDIADWLDRCSTPPLLKLPSNVARLPLAIVQNISAHLPPLLSTLLTHVYTMHGRETSDLTAAVRSLTVGFIGEAALANRKSGRTGLDEVERWWTSQKDKSPLLIHIEQAQLVPSSVLAELTYILTLHPDLPIRLLLSVPSTTLFLSTWTHIEPSAINLCILQAGKSRGKRGGAVNAILRAGRGPLRLSERTEEALRADEEMFGSGASSALKALKWLLLFHSQNSALAAVDEQDKLAELQAILEEIRKQGPDAQIPGNDLFELDIPPDLGHTQDPAPRISILHALSQPSSFHHSPQISTSPETVPGTSASGRSSTKRTHDESDSHHVSTTDESDSHHVSTTDERGDLKELQTLFALWRGAGKTVNLWDWLEGFRGVVVSDKEEENTSSPNEQESNGKKRRRGQGAGAGSGEQEEGDDDVDMDEEEVNGDKQDEQGDKPPQLSDQESERLHAAFIRFCEEARMLGLVRARAKGGPKRADEVIKSIGLV</sequence>
<feature type="region of interest" description="Disordered" evidence="1">
    <location>
        <begin position="323"/>
        <end position="348"/>
    </location>
</feature>
<dbReference type="GO" id="GO:0005664">
    <property type="term" value="C:nuclear origin of replication recognition complex"/>
    <property type="evidence" value="ECO:0007669"/>
    <property type="project" value="InterPro"/>
</dbReference>
<feature type="compositionally biased region" description="Basic and acidic residues" evidence="1">
    <location>
        <begin position="500"/>
        <end position="509"/>
    </location>
</feature>
<dbReference type="Pfam" id="PF18137">
    <property type="entry name" value="WHD_ORC"/>
    <property type="match status" value="1"/>
</dbReference>
<accession>A0A1Y2BE37</accession>
<dbReference type="InterPro" id="IPR040855">
    <property type="entry name" value="ORC_WH_C"/>
</dbReference>
<dbReference type="InParanoid" id="A0A1Y2BE37"/>
<evidence type="ECO:0000259" key="2">
    <source>
        <dbReference type="Pfam" id="PF18137"/>
    </source>
</evidence>
<dbReference type="PANTHER" id="PTHR12748">
    <property type="entry name" value="ORIGIN RECOGNITION COMPLEX SUBUNIT 3"/>
    <property type="match status" value="1"/>
</dbReference>
<dbReference type="GO" id="GO:0031261">
    <property type="term" value="C:DNA replication preinitiation complex"/>
    <property type="evidence" value="ECO:0007669"/>
    <property type="project" value="TreeGrafter"/>
</dbReference>
<feature type="compositionally biased region" description="Polar residues" evidence="1">
    <location>
        <begin position="362"/>
        <end position="386"/>
    </location>
</feature>